<dbReference type="SUPFAM" id="SSF47616">
    <property type="entry name" value="GST C-terminal domain-like"/>
    <property type="match status" value="1"/>
</dbReference>
<dbReference type="OrthoDB" id="414243at2759"/>
<gene>
    <name evidence="4" type="ORF">PAC_14314</name>
</gene>
<reference evidence="4 5" key="1">
    <citation type="submission" date="2016-03" db="EMBL/GenBank/DDBJ databases">
        <authorList>
            <person name="Ploux O."/>
        </authorList>
    </citation>
    <scope>NUCLEOTIDE SEQUENCE [LARGE SCALE GENOMIC DNA]</scope>
    <source>
        <strain evidence="4 5">UAMH 11012</strain>
    </source>
</reference>
<evidence type="ECO:0000259" key="3">
    <source>
        <dbReference type="PROSITE" id="PS50405"/>
    </source>
</evidence>
<dbReference type="GO" id="GO:0004364">
    <property type="term" value="F:glutathione transferase activity"/>
    <property type="evidence" value="ECO:0007669"/>
    <property type="project" value="TreeGrafter"/>
</dbReference>
<dbReference type="GO" id="GO:0006749">
    <property type="term" value="P:glutathione metabolic process"/>
    <property type="evidence" value="ECO:0007669"/>
    <property type="project" value="TreeGrafter"/>
</dbReference>
<dbReference type="SUPFAM" id="SSF52833">
    <property type="entry name" value="Thioredoxin-like"/>
    <property type="match status" value="1"/>
</dbReference>
<dbReference type="AlphaFoldDB" id="A0A1L7XHI7"/>
<dbReference type="InterPro" id="IPR004046">
    <property type="entry name" value="GST_C"/>
</dbReference>
<dbReference type="Proteomes" id="UP000184330">
    <property type="component" value="Unassembled WGS sequence"/>
</dbReference>
<dbReference type="InterPro" id="IPR036282">
    <property type="entry name" value="Glutathione-S-Trfase_C_sf"/>
</dbReference>
<dbReference type="CDD" id="cd03192">
    <property type="entry name" value="GST_C_Sigma_like"/>
    <property type="match status" value="1"/>
</dbReference>
<dbReference type="InterPro" id="IPR050213">
    <property type="entry name" value="GST_superfamily"/>
</dbReference>
<accession>A0A1L7XHI7</accession>
<dbReference type="EMBL" id="FJOG01000026">
    <property type="protein sequence ID" value="CZR64416.1"/>
    <property type="molecule type" value="Genomic_DNA"/>
</dbReference>
<dbReference type="InterPro" id="IPR010987">
    <property type="entry name" value="Glutathione-S-Trfase_C-like"/>
</dbReference>
<sequence length="302" mass="33814">MSLIARSRLKAKPIFTLSVRSRPAKRSSPTPFTPQSRTMASSEPATKRQKSGKDVPYELIYWPGLPGRGEHIRLLLEAAGASYTDSGHLKNGMSVVTSQISPSNLGDSSNPPPLAPPILKHGDLTISQTPNIVFYLGKRHGLMGEEHDDGAEWKINALVLTALDGLSNEPHDTHHPVATGLYYEDQKPEAKRKAEDYIKNRLPKFLGYFERVLSGEASKGGEWLYGGRLTVADLVLWQCLDGVRYAFPNATKRLEKEGQYSKVFEHQGRVKELPKIKAYLGSERRQKYGMGIYRHYPELDEE</sequence>
<feature type="region of interest" description="Disordered" evidence="1">
    <location>
        <begin position="18"/>
        <end position="51"/>
    </location>
</feature>
<dbReference type="InterPro" id="IPR004045">
    <property type="entry name" value="Glutathione_S-Trfase_N"/>
</dbReference>
<evidence type="ECO:0000256" key="1">
    <source>
        <dbReference type="SAM" id="MobiDB-lite"/>
    </source>
</evidence>
<dbReference type="PROSITE" id="PS50405">
    <property type="entry name" value="GST_CTER"/>
    <property type="match status" value="1"/>
</dbReference>
<dbReference type="STRING" id="576137.A0A1L7XHI7"/>
<protein>
    <recommendedName>
        <fullName evidence="6">Glutathione S-transferase</fullName>
    </recommendedName>
</protein>
<proteinExistence type="predicted"/>
<dbReference type="Pfam" id="PF14497">
    <property type="entry name" value="GST_C_3"/>
    <property type="match status" value="1"/>
</dbReference>
<dbReference type="Gene3D" id="1.20.1050.10">
    <property type="match status" value="1"/>
</dbReference>
<dbReference type="Gene3D" id="3.40.30.10">
    <property type="entry name" value="Glutaredoxin"/>
    <property type="match status" value="1"/>
</dbReference>
<dbReference type="PANTHER" id="PTHR11571:SF263">
    <property type="entry name" value="GLUTATHIONE S-TRANSFERASE"/>
    <property type="match status" value="1"/>
</dbReference>
<feature type="compositionally biased region" description="Polar residues" evidence="1">
    <location>
        <begin position="27"/>
        <end position="44"/>
    </location>
</feature>
<dbReference type="PANTHER" id="PTHR11571">
    <property type="entry name" value="GLUTATHIONE S-TRANSFERASE"/>
    <property type="match status" value="1"/>
</dbReference>
<evidence type="ECO:0000313" key="5">
    <source>
        <dbReference type="Proteomes" id="UP000184330"/>
    </source>
</evidence>
<dbReference type="InterPro" id="IPR036249">
    <property type="entry name" value="Thioredoxin-like_sf"/>
</dbReference>
<keyword evidence="5" id="KW-1185">Reference proteome</keyword>
<evidence type="ECO:0000259" key="2">
    <source>
        <dbReference type="PROSITE" id="PS50404"/>
    </source>
</evidence>
<name>A0A1L7XHI7_9HELO</name>
<organism evidence="4 5">
    <name type="scientific">Phialocephala subalpina</name>
    <dbReference type="NCBI Taxonomy" id="576137"/>
    <lineage>
        <taxon>Eukaryota</taxon>
        <taxon>Fungi</taxon>
        <taxon>Dikarya</taxon>
        <taxon>Ascomycota</taxon>
        <taxon>Pezizomycotina</taxon>
        <taxon>Leotiomycetes</taxon>
        <taxon>Helotiales</taxon>
        <taxon>Mollisiaceae</taxon>
        <taxon>Phialocephala</taxon>
        <taxon>Phialocephala fortinii species complex</taxon>
    </lineage>
</organism>
<evidence type="ECO:0008006" key="6">
    <source>
        <dbReference type="Google" id="ProtNLM"/>
    </source>
</evidence>
<feature type="domain" description="GST C-terminal" evidence="3">
    <location>
        <begin position="156"/>
        <end position="290"/>
    </location>
</feature>
<dbReference type="PROSITE" id="PS50404">
    <property type="entry name" value="GST_NTER"/>
    <property type="match status" value="1"/>
</dbReference>
<feature type="domain" description="GST N-terminal" evidence="2">
    <location>
        <begin position="56"/>
        <end position="144"/>
    </location>
</feature>
<dbReference type="FunFam" id="1.20.1050.10:FF:000051">
    <property type="entry name" value="Glutathione S-transferase"/>
    <property type="match status" value="1"/>
</dbReference>
<evidence type="ECO:0000313" key="4">
    <source>
        <dbReference type="EMBL" id="CZR64416.1"/>
    </source>
</evidence>